<evidence type="ECO:0000313" key="2">
    <source>
        <dbReference type="EMBL" id="OCA19616.1"/>
    </source>
</evidence>
<accession>A0A1B8Y9J4</accession>
<feature type="region of interest" description="Disordered" evidence="1">
    <location>
        <begin position="273"/>
        <end position="300"/>
    </location>
</feature>
<sequence>MAHVNLPRLLKSIGKSISKPFKKHFGKEKNKNDTKPNAQAEEHNADNEAETCKCCFPKCNFLKRFKKRKEEEAIETPFCLEEENRNTVSIENSVSVLPQGNDDWLPDLLLTKRHKKELQANDWLDDRIIDAAQNLLKKQFNAEGLQSCLLSEIEFEPVRGPSVQIHFDSTRQHWLTSCFRHDHVEIADSLNTANLPKTVKKQVIECYGKLTVITIKRLNVDQQRNGRDCGVYAIANAFEFLSNRDPTCRYNQTRMRQHLIECLERGEITAFPKKLDRKKHETPTRKSSTGTKKEVEKKEERGEMTVFLEKLDRKNDKTCKSSTVIKREVEKKEEEKKTENSLEKKELSPSAHLGISLNKLVQDWFRYGVQTLHRIPAVLCNGCNWESWIQIFSWKNF</sequence>
<protein>
    <submittedName>
        <fullName evidence="2">Uncharacterized protein</fullName>
    </submittedName>
</protein>
<dbReference type="Gene3D" id="1.10.418.20">
    <property type="match status" value="1"/>
</dbReference>
<dbReference type="PANTHER" id="PTHR34718:SF2">
    <property type="entry name" value="PHD-TYPE DOMAIN-CONTAINING PROTEIN"/>
    <property type="match status" value="1"/>
</dbReference>
<dbReference type="SUPFAM" id="SSF54001">
    <property type="entry name" value="Cysteine proteinases"/>
    <property type="match status" value="1"/>
</dbReference>
<feature type="region of interest" description="Disordered" evidence="1">
    <location>
        <begin position="21"/>
        <end position="44"/>
    </location>
</feature>
<reference evidence="2" key="2">
    <citation type="journal article" date="2010" name="Science">
        <title>The genome of the Western clawed frog Xenopus tropicalis.</title>
        <authorList>
            <person name="Hellsten U."/>
            <person name="Harland R.M."/>
            <person name="Gilchrist M.J."/>
            <person name="Hendrix D."/>
            <person name="Jurka J."/>
            <person name="Kapitonov V."/>
            <person name="Ovcharenko I."/>
            <person name="Putnam N.H."/>
            <person name="Shu S."/>
            <person name="Taher L."/>
            <person name="Blitz I.L."/>
            <person name="Blumberg B."/>
            <person name="Dichmann D.S."/>
            <person name="Dubchak I."/>
            <person name="Amaya E."/>
            <person name="Detter J.C."/>
            <person name="Fletcher R."/>
            <person name="Gerhard D.S."/>
            <person name="Goodstein D."/>
            <person name="Graves T."/>
            <person name="Grigoriev I.V."/>
            <person name="Grimwood J."/>
            <person name="Kawashima T."/>
            <person name="Lindquist E."/>
            <person name="Lucas S.M."/>
            <person name="Mead P.E."/>
            <person name="Mitros T."/>
            <person name="Ogino H."/>
            <person name="Ohta Y."/>
            <person name="Poliakov A.V."/>
            <person name="Pollet N."/>
            <person name="Robert J."/>
            <person name="Salamov A."/>
            <person name="Sater A.K."/>
            <person name="Schmutz J."/>
            <person name="Terry A."/>
            <person name="Vize P.D."/>
            <person name="Warren W.C."/>
            <person name="Wells D."/>
            <person name="Wills A."/>
            <person name="Wilson R.K."/>
            <person name="Zimmerman L.B."/>
            <person name="Zorn A.M."/>
            <person name="Grainger R."/>
            <person name="Grammer T."/>
            <person name="Khokha M.K."/>
            <person name="Richardson P.M."/>
            <person name="Rokhsar D.S."/>
        </authorList>
    </citation>
    <scope>NUCLEOTIDE SEQUENCE [LARGE SCALE GENOMIC DNA]</scope>
    <source>
        <strain evidence="2">Nigerian</strain>
    </source>
</reference>
<name>A0A1B8Y9J4_XENTR</name>
<organism evidence="2">
    <name type="scientific">Xenopus tropicalis</name>
    <name type="common">Western clawed frog</name>
    <name type="synonym">Silurana tropicalis</name>
    <dbReference type="NCBI Taxonomy" id="8364"/>
    <lineage>
        <taxon>Eukaryota</taxon>
        <taxon>Metazoa</taxon>
        <taxon>Chordata</taxon>
        <taxon>Craniata</taxon>
        <taxon>Vertebrata</taxon>
        <taxon>Euteleostomi</taxon>
        <taxon>Amphibia</taxon>
        <taxon>Batrachia</taxon>
        <taxon>Anura</taxon>
        <taxon>Pipoidea</taxon>
        <taxon>Pipidae</taxon>
        <taxon>Xenopodinae</taxon>
        <taxon>Xenopus</taxon>
        <taxon>Silurana</taxon>
    </lineage>
</organism>
<dbReference type="AlphaFoldDB" id="A0A1B8Y9J4"/>
<feature type="compositionally biased region" description="Basic and acidic residues" evidence="1">
    <location>
        <begin position="27"/>
        <end position="44"/>
    </location>
</feature>
<dbReference type="EMBL" id="KV460374">
    <property type="protein sequence ID" value="OCA19616.1"/>
    <property type="molecule type" value="Genomic_DNA"/>
</dbReference>
<dbReference type="InterPro" id="IPR038765">
    <property type="entry name" value="Papain-like_cys_pep_sf"/>
</dbReference>
<gene>
    <name evidence="2" type="ORF">XENTR_v90028504mg</name>
</gene>
<reference evidence="2" key="3">
    <citation type="submission" date="2016-05" db="EMBL/GenBank/DDBJ databases">
        <title>WGS assembly of Xenopus tropicalis.</title>
        <authorList>
            <person name="Sessions A."/>
            <person name="Jenkins J."/>
            <person name="Mitros T."/>
            <person name="Lyons J.T."/>
            <person name="Dichmann D.S."/>
            <person name="Robert J."/>
            <person name="Harland R.M."/>
            <person name="Rokhsar D.S."/>
        </authorList>
    </citation>
    <scope>NUCLEOTIDE SEQUENCE</scope>
    <source>
        <strain evidence="2">Nigerian</strain>
    </source>
</reference>
<dbReference type="PANTHER" id="PTHR34718">
    <property type="entry name" value="PHD-TYPE DOMAIN-CONTAINING PROTEIN"/>
    <property type="match status" value="1"/>
</dbReference>
<proteinExistence type="predicted"/>
<feature type="compositionally biased region" description="Basic and acidic residues" evidence="1">
    <location>
        <begin position="291"/>
        <end position="300"/>
    </location>
</feature>
<evidence type="ECO:0000256" key="1">
    <source>
        <dbReference type="SAM" id="MobiDB-lite"/>
    </source>
</evidence>
<reference evidence="2" key="1">
    <citation type="submission" date="2009-11" db="EMBL/GenBank/DDBJ databases">
        <authorList>
            <consortium name="US DOE Joint Genome Institute (JGI-PGF)"/>
            <person name="Ottilar R."/>
            <person name="Schmutz J."/>
            <person name="Salamov A."/>
            <person name="Cheng J.F."/>
            <person name="Lucas S."/>
            <person name="Pitluck S."/>
            <person name="Gundlach H."/>
            <person name="Guo Y."/>
            <person name="Haberer G."/>
            <person name="Nasrallah J."/>
            <person name="Mayer K.F.X."/>
            <person name="van de Peer Y."/>
            <person name="Weigel D."/>
            <person name="Grigoriev I.V."/>
        </authorList>
    </citation>
    <scope>NUCLEOTIDE SEQUENCE</scope>
    <source>
        <strain evidence="2">Nigerian</strain>
    </source>
</reference>